<evidence type="ECO:0000313" key="2">
    <source>
        <dbReference type="EMBL" id="CAL1128423.1"/>
    </source>
</evidence>
<keyword evidence="3" id="KW-1185">Reference proteome</keyword>
<dbReference type="EMBL" id="CAMXCT010000177">
    <property type="protein sequence ID" value="CAI3975048.1"/>
    <property type="molecule type" value="Genomic_DNA"/>
</dbReference>
<name>A0A9P1FG77_9DINO</name>
<evidence type="ECO:0000313" key="1">
    <source>
        <dbReference type="EMBL" id="CAI3975048.1"/>
    </source>
</evidence>
<dbReference type="EMBL" id="CAMXCT030000177">
    <property type="protein sequence ID" value="CAL4762360.1"/>
    <property type="molecule type" value="Genomic_DNA"/>
</dbReference>
<comment type="caution">
    <text evidence="1">The sequence shown here is derived from an EMBL/GenBank/DDBJ whole genome shotgun (WGS) entry which is preliminary data.</text>
</comment>
<reference evidence="2" key="2">
    <citation type="submission" date="2024-04" db="EMBL/GenBank/DDBJ databases">
        <authorList>
            <person name="Chen Y."/>
            <person name="Shah S."/>
            <person name="Dougan E. K."/>
            <person name="Thang M."/>
            <person name="Chan C."/>
        </authorList>
    </citation>
    <scope>NUCLEOTIDE SEQUENCE [LARGE SCALE GENOMIC DNA]</scope>
</reference>
<evidence type="ECO:0000313" key="3">
    <source>
        <dbReference type="Proteomes" id="UP001152797"/>
    </source>
</evidence>
<proteinExistence type="predicted"/>
<sequence>MAQQEAFWADDEIRLHMHAQVRLHRESSLKKGFKPADVQALGFREALICREQRIFYTTDLCGALSIAFLRSMLIGTQLPTNADEAAQIHCLLRQQFHAIIQQCQVTDRPWIWGAGDTGHVALTPATFDAISIDREARIDLINQNGTMMADDEIRFHIRQLVQHQPSRPGLLGSFVFLEPLVFMCWDTIGHVIAVSDQKLAGILQAIATRLGFRSIALHRIPKHIKDDTKCGAYAMAFLAHVITRMPLPTEAHELQQRRVNAIAPRGHAMGDDEIMFHLDHLLRLYHLQPRTPIPADDQALRDRKNFAPSDSPLNGFIGVLAPQAVVRGEQPVQVHLEPVECALPLPATCWQELPALTIPAGAVRWYGDKMVRLLLSWLWQSVWGVSHPLRWVSHFQLYIDFMCSTGHPGPVHVKRWRDGADVQNLSLQGYSFRQRTRWFTKMLKESLKHMGVSLHMGYGRPYSQAIMMHTGVLAVPWDPQRIYMVDKWMMAVANQTFKRQSAAIDALPYAPRRPKMTDIFQPRQAETVDICGPCPVLKDQAVCGLPSASKDPGEPCCKVTKDVNCEGDQVRLLMIFRLETTTVGLLNDCRHIQDFTNIQTG</sequence>
<dbReference type="AlphaFoldDB" id="A0A9P1FG77"/>
<protein>
    <submittedName>
        <fullName evidence="1">Uncharacterized protein</fullName>
    </submittedName>
</protein>
<organism evidence="1">
    <name type="scientific">Cladocopium goreaui</name>
    <dbReference type="NCBI Taxonomy" id="2562237"/>
    <lineage>
        <taxon>Eukaryota</taxon>
        <taxon>Sar</taxon>
        <taxon>Alveolata</taxon>
        <taxon>Dinophyceae</taxon>
        <taxon>Suessiales</taxon>
        <taxon>Symbiodiniaceae</taxon>
        <taxon>Cladocopium</taxon>
    </lineage>
</organism>
<gene>
    <name evidence="1" type="ORF">C1SCF055_LOCUS3410</name>
</gene>
<reference evidence="1" key="1">
    <citation type="submission" date="2022-10" db="EMBL/GenBank/DDBJ databases">
        <authorList>
            <person name="Chen Y."/>
            <person name="Dougan E. K."/>
            <person name="Chan C."/>
            <person name="Rhodes N."/>
            <person name="Thang M."/>
        </authorList>
    </citation>
    <scope>NUCLEOTIDE SEQUENCE</scope>
</reference>
<dbReference type="Proteomes" id="UP001152797">
    <property type="component" value="Unassembled WGS sequence"/>
</dbReference>
<dbReference type="EMBL" id="CAMXCT020000177">
    <property type="protein sequence ID" value="CAL1128423.1"/>
    <property type="molecule type" value="Genomic_DNA"/>
</dbReference>
<accession>A0A9P1FG77</accession>